<organism evidence="1 2">
    <name type="scientific">Deinococcus roseus</name>
    <dbReference type="NCBI Taxonomy" id="392414"/>
    <lineage>
        <taxon>Bacteria</taxon>
        <taxon>Thermotogati</taxon>
        <taxon>Deinococcota</taxon>
        <taxon>Deinococci</taxon>
        <taxon>Deinococcales</taxon>
        <taxon>Deinococcaceae</taxon>
        <taxon>Deinococcus</taxon>
    </lineage>
</organism>
<dbReference type="InterPro" id="IPR027417">
    <property type="entry name" value="P-loop_NTPase"/>
</dbReference>
<name>A0ABQ2DJ05_9DEIO</name>
<proteinExistence type="predicted"/>
<evidence type="ECO:0000313" key="1">
    <source>
        <dbReference type="EMBL" id="GGJ59753.1"/>
    </source>
</evidence>
<protein>
    <submittedName>
        <fullName evidence="1">Uncharacterized protein</fullName>
    </submittedName>
</protein>
<keyword evidence="2" id="KW-1185">Reference proteome</keyword>
<comment type="caution">
    <text evidence="1">The sequence shown here is derived from an EMBL/GenBank/DDBJ whole genome shotgun (WGS) entry which is preliminary data.</text>
</comment>
<reference evidence="2" key="1">
    <citation type="journal article" date="2019" name="Int. J. Syst. Evol. Microbiol.">
        <title>The Global Catalogue of Microorganisms (GCM) 10K type strain sequencing project: providing services to taxonomists for standard genome sequencing and annotation.</title>
        <authorList>
            <consortium name="The Broad Institute Genomics Platform"/>
            <consortium name="The Broad Institute Genome Sequencing Center for Infectious Disease"/>
            <person name="Wu L."/>
            <person name="Ma J."/>
        </authorList>
    </citation>
    <scope>NUCLEOTIDE SEQUENCE [LARGE SCALE GENOMIC DNA]</scope>
    <source>
        <strain evidence="2">JCM 14370</strain>
    </source>
</reference>
<gene>
    <name evidence="1" type="ORF">GCM10008938_52340</name>
</gene>
<sequence length="529" mass="62953">MIIDEAQVMSKFWIEILETWFKTKRIYAFCDETQVFSYEESISNDDLARILNIDQKNIYTLTLNLRSPKPVFKRLEEALPSTYQQFSPRPDDNESLTEIVDFRPEVRLFEILEDLMSKGINKNDIAVVYVDNLPAFPSYIKEYKDRMSYLYREHLMDQINIDKILDKISQKYENFLKYEWLEKSINEPVFIGKFRGLEAPVVIVYAGNSVDTKKIACSYARSTTHCIAIYSISAFLRRQKDVDFLNVVLRNSPDIQKAVDEIWPFTKLINLKRISAEHHIYWNKYWGGWFIWNEELIDPVLEYLWLSHFLNKSKLPSYIVNTNNERWSVKKVLYEPSINDYTHVHKKLEWCYRCNRWTLHETEINVQWCIECNEEFGDEFDENNLKDLDFHEDIINNPRSYKKDDFKNLPIFITLIGMYKKLSREDRSYIASIYDDLESMDDPTKFAFRIGIGLILLKIKPGDPITTEEILEKWAQWFPEIVIDDSKKTSFIRPSISKWIKKGLIKKPNKNSSNVYIRLDYNDQDQELA</sequence>
<dbReference type="SUPFAM" id="SSF52540">
    <property type="entry name" value="P-loop containing nucleoside triphosphate hydrolases"/>
    <property type="match status" value="1"/>
</dbReference>
<dbReference type="Proteomes" id="UP000632222">
    <property type="component" value="Unassembled WGS sequence"/>
</dbReference>
<dbReference type="EMBL" id="BMOD01000054">
    <property type="protein sequence ID" value="GGJ59753.1"/>
    <property type="molecule type" value="Genomic_DNA"/>
</dbReference>
<evidence type="ECO:0000313" key="2">
    <source>
        <dbReference type="Proteomes" id="UP000632222"/>
    </source>
</evidence>
<accession>A0ABQ2DJ05</accession>